<evidence type="ECO:0000313" key="2">
    <source>
        <dbReference type="Proteomes" id="UP001295740"/>
    </source>
</evidence>
<evidence type="ECO:0000313" key="1">
    <source>
        <dbReference type="EMBL" id="CAJ2503386.1"/>
    </source>
</evidence>
<dbReference type="Proteomes" id="UP001295740">
    <property type="component" value="Unassembled WGS sequence"/>
</dbReference>
<keyword evidence="2" id="KW-1185">Reference proteome</keyword>
<comment type="caution">
    <text evidence="1">The sequence shown here is derived from an EMBL/GenBank/DDBJ whole genome shotgun (WGS) entry which is preliminary data.</text>
</comment>
<accession>A0AAI8YDL2</accession>
<proteinExistence type="predicted"/>
<sequence>MDSHASPEAHRAGAFLDPVTSLFFDHVDGFVLPMARPELWAAISWEQKLEAYKQHLVTLPTLTLFQTTSRSNFRAEQQTIEERRLAVTEEAN</sequence>
<name>A0AAI8YDL2_9PEZI</name>
<dbReference type="EMBL" id="CAUWAG010000006">
    <property type="protein sequence ID" value="CAJ2503386.1"/>
    <property type="molecule type" value="Genomic_DNA"/>
</dbReference>
<protein>
    <submittedName>
        <fullName evidence="1">Uu.00g107800.m01.CDS01</fullName>
    </submittedName>
</protein>
<dbReference type="AlphaFoldDB" id="A0AAI8YDL2"/>
<organism evidence="1 2">
    <name type="scientific">Anthostomella pinea</name>
    <dbReference type="NCBI Taxonomy" id="933095"/>
    <lineage>
        <taxon>Eukaryota</taxon>
        <taxon>Fungi</taxon>
        <taxon>Dikarya</taxon>
        <taxon>Ascomycota</taxon>
        <taxon>Pezizomycotina</taxon>
        <taxon>Sordariomycetes</taxon>
        <taxon>Xylariomycetidae</taxon>
        <taxon>Xylariales</taxon>
        <taxon>Xylariaceae</taxon>
        <taxon>Anthostomella</taxon>
    </lineage>
</organism>
<reference evidence="1" key="1">
    <citation type="submission" date="2023-10" db="EMBL/GenBank/DDBJ databases">
        <authorList>
            <person name="Hackl T."/>
        </authorList>
    </citation>
    <scope>NUCLEOTIDE SEQUENCE</scope>
</reference>
<gene>
    <name evidence="1" type="ORF">KHLLAP_LOCUS3854</name>
</gene>